<dbReference type="CDD" id="cd17470">
    <property type="entry name" value="T3SS_Flik_C"/>
    <property type="match status" value="1"/>
</dbReference>
<reference evidence="3 4" key="1">
    <citation type="submission" date="2018-03" db="EMBL/GenBank/DDBJ databases">
        <title>Genomic Encyclopedia of Archaeal and Bacterial Type Strains, Phase II (KMG-II): from individual species to whole genera.</title>
        <authorList>
            <person name="Goeker M."/>
        </authorList>
    </citation>
    <scope>NUCLEOTIDE SEQUENCE [LARGE SCALE GENOMIC DNA]</scope>
    <source>
        <strain evidence="3 4">DSM 29318</strain>
    </source>
</reference>
<organism evidence="3 4">
    <name type="scientific">Hasllibacter halocynthiae</name>
    <dbReference type="NCBI Taxonomy" id="595589"/>
    <lineage>
        <taxon>Bacteria</taxon>
        <taxon>Pseudomonadati</taxon>
        <taxon>Pseudomonadota</taxon>
        <taxon>Alphaproteobacteria</taxon>
        <taxon>Rhodobacterales</taxon>
        <taxon>Roseobacteraceae</taxon>
        <taxon>Hasllibacter</taxon>
    </lineage>
</organism>
<dbReference type="Gene3D" id="3.30.750.140">
    <property type="match status" value="1"/>
</dbReference>
<protein>
    <submittedName>
        <fullName evidence="3">Flagellar hook-length control protein FliK</fullName>
    </submittedName>
</protein>
<accession>A0A2T0X2P0</accession>
<evidence type="ECO:0000256" key="1">
    <source>
        <dbReference type="SAM" id="MobiDB-lite"/>
    </source>
</evidence>
<feature type="region of interest" description="Disordered" evidence="1">
    <location>
        <begin position="1"/>
        <end position="65"/>
    </location>
</feature>
<feature type="compositionally biased region" description="Low complexity" evidence="1">
    <location>
        <begin position="1"/>
        <end position="13"/>
    </location>
</feature>
<keyword evidence="3" id="KW-0966">Cell projection</keyword>
<dbReference type="Pfam" id="PF02120">
    <property type="entry name" value="Flg_hook"/>
    <property type="match status" value="1"/>
</dbReference>
<feature type="domain" description="Flagellar hook-length control protein-like C-terminal" evidence="2">
    <location>
        <begin position="96"/>
        <end position="150"/>
    </location>
</feature>
<dbReference type="Proteomes" id="UP000238801">
    <property type="component" value="Unassembled WGS sequence"/>
</dbReference>
<comment type="caution">
    <text evidence="3">The sequence shown here is derived from an EMBL/GenBank/DDBJ whole genome shotgun (WGS) entry which is preliminary data.</text>
</comment>
<dbReference type="AlphaFoldDB" id="A0A2T0X2P0"/>
<evidence type="ECO:0000313" key="4">
    <source>
        <dbReference type="Proteomes" id="UP000238801"/>
    </source>
</evidence>
<gene>
    <name evidence="3" type="ORF">BCF33_2090</name>
</gene>
<feature type="compositionally biased region" description="Low complexity" evidence="1">
    <location>
        <begin position="174"/>
        <end position="188"/>
    </location>
</feature>
<evidence type="ECO:0000313" key="3">
    <source>
        <dbReference type="EMBL" id="PRY93223.1"/>
    </source>
</evidence>
<dbReference type="InterPro" id="IPR021136">
    <property type="entry name" value="Flagellar_hook_control-like_C"/>
</dbReference>
<dbReference type="InterPro" id="IPR038610">
    <property type="entry name" value="FliK-like_C_sf"/>
</dbReference>
<name>A0A2T0X2P0_9RHOB</name>
<keyword evidence="3" id="KW-0282">Flagellum</keyword>
<sequence length="207" mass="21058">MPPEAARGAAAAEGRTRAPRSGPFAQAPRPSGPEEIRVRGAAPPVPGTEGAGAAAPPEPARGDGLRVVVPDAGAPIDLSARRAVAEAVVRLNALGGGVTELRLDPPELGQLRLSVAPAENGVAVTVAADRPETLELFRRHGDQLLHLLQRETGGEATLDFGGSARERAPPFPPDAAEGPAPPGEAARPAPSPMRLIDLAGGGLDLRL</sequence>
<keyword evidence="4" id="KW-1185">Reference proteome</keyword>
<proteinExistence type="predicted"/>
<evidence type="ECO:0000259" key="2">
    <source>
        <dbReference type="Pfam" id="PF02120"/>
    </source>
</evidence>
<feature type="region of interest" description="Disordered" evidence="1">
    <location>
        <begin position="156"/>
        <end position="207"/>
    </location>
</feature>
<keyword evidence="3" id="KW-0969">Cilium</keyword>
<dbReference type="EMBL" id="PVTT01000002">
    <property type="protein sequence ID" value="PRY93223.1"/>
    <property type="molecule type" value="Genomic_DNA"/>
</dbReference>